<evidence type="ECO:0000259" key="6">
    <source>
        <dbReference type="PROSITE" id="PS50850"/>
    </source>
</evidence>
<feature type="transmembrane region" description="Helical" evidence="5">
    <location>
        <begin position="355"/>
        <end position="379"/>
    </location>
</feature>
<dbReference type="Proteomes" id="UP001500683">
    <property type="component" value="Unassembled WGS sequence"/>
</dbReference>
<feature type="transmembrane region" description="Helical" evidence="5">
    <location>
        <begin position="287"/>
        <end position="304"/>
    </location>
</feature>
<proteinExistence type="predicted"/>
<feature type="transmembrane region" description="Helical" evidence="5">
    <location>
        <begin position="85"/>
        <end position="104"/>
    </location>
</feature>
<feature type="transmembrane region" description="Helical" evidence="5">
    <location>
        <begin position="21"/>
        <end position="41"/>
    </location>
</feature>
<dbReference type="InterPro" id="IPR020846">
    <property type="entry name" value="MFS_dom"/>
</dbReference>
<dbReference type="Pfam" id="PF07690">
    <property type="entry name" value="MFS_1"/>
    <property type="match status" value="1"/>
</dbReference>
<sequence>MRRSAEAIPAMSGTLGRGRTAALLTHSVITQAVTFVLRPTMSYRAIELDVPAAGLGALAAAFALAPLFLALPAGQLTDRVGERRVMTGGAALLTGSCLAFLLAGDTVGGLVAAAMLLGTGHLGCVVGQQALVANTAVRGAHDTAFGHYTFAASLGQSAGPVLITVLGGRRDIPDTGRIFAWTCAVSAVLIVLSLALTSTGRAPAEGRREGPRTRTLLRLPGLPHALLTSCVVLSAVDITLAYLPALGAERGLSSGTVGVLLTLRGLASMGSRFFLGRLSGALGRRRLLVVSTVAAALALGLAPLSSPVWLLGALLVVAGFGLGVGQPLTMSWLAESAPPGLRGRAMSLRLLGNRTGQIVLPSAAGLLAAGLGAGGVLYATALGLGWAGLAARRLPVDAPRPPDR</sequence>
<dbReference type="InterPro" id="IPR052528">
    <property type="entry name" value="Sugar_transport-like"/>
</dbReference>
<comment type="caution">
    <text evidence="7">The sequence shown here is derived from an EMBL/GenBank/DDBJ whole genome shotgun (WGS) entry which is preliminary data.</text>
</comment>
<feature type="transmembrane region" description="Helical" evidence="5">
    <location>
        <begin position="178"/>
        <end position="200"/>
    </location>
</feature>
<keyword evidence="2 5" id="KW-0812">Transmembrane</keyword>
<feature type="transmembrane region" description="Helical" evidence="5">
    <location>
        <begin position="255"/>
        <end position="275"/>
    </location>
</feature>
<feature type="transmembrane region" description="Helical" evidence="5">
    <location>
        <begin position="310"/>
        <end position="334"/>
    </location>
</feature>
<keyword evidence="4 5" id="KW-0472">Membrane</keyword>
<dbReference type="PROSITE" id="PS50850">
    <property type="entry name" value="MFS"/>
    <property type="match status" value="1"/>
</dbReference>
<feature type="transmembrane region" description="Helical" evidence="5">
    <location>
        <begin position="145"/>
        <end position="166"/>
    </location>
</feature>
<dbReference type="PANTHER" id="PTHR23526">
    <property type="entry name" value="INTEGRAL MEMBRANE TRANSPORT PROTEIN-RELATED"/>
    <property type="match status" value="1"/>
</dbReference>
<evidence type="ECO:0000256" key="5">
    <source>
        <dbReference type="SAM" id="Phobius"/>
    </source>
</evidence>
<reference evidence="8" key="1">
    <citation type="journal article" date="2019" name="Int. J. Syst. Evol. Microbiol.">
        <title>The Global Catalogue of Microorganisms (GCM) 10K type strain sequencing project: providing services to taxonomists for standard genome sequencing and annotation.</title>
        <authorList>
            <consortium name="The Broad Institute Genomics Platform"/>
            <consortium name="The Broad Institute Genome Sequencing Center for Infectious Disease"/>
            <person name="Wu L."/>
            <person name="Ma J."/>
        </authorList>
    </citation>
    <scope>NUCLEOTIDE SEQUENCE [LARGE SCALE GENOMIC DNA]</scope>
    <source>
        <strain evidence="8">JCM 16702</strain>
    </source>
</reference>
<keyword evidence="8" id="KW-1185">Reference proteome</keyword>
<comment type="subcellular location">
    <subcellularLocation>
        <location evidence="1">Cell membrane</location>
        <topology evidence="1">Multi-pass membrane protein</topology>
    </subcellularLocation>
</comment>
<feature type="transmembrane region" description="Helical" evidence="5">
    <location>
        <begin position="53"/>
        <end position="73"/>
    </location>
</feature>
<dbReference type="EMBL" id="BAAAZG010000017">
    <property type="protein sequence ID" value="GAA4071898.1"/>
    <property type="molecule type" value="Genomic_DNA"/>
</dbReference>
<feature type="domain" description="Major facilitator superfamily (MFS) profile" evidence="6">
    <location>
        <begin position="213"/>
        <end position="404"/>
    </location>
</feature>
<evidence type="ECO:0000256" key="4">
    <source>
        <dbReference type="ARBA" id="ARBA00023136"/>
    </source>
</evidence>
<evidence type="ECO:0000256" key="3">
    <source>
        <dbReference type="ARBA" id="ARBA00022989"/>
    </source>
</evidence>
<dbReference type="PANTHER" id="PTHR23526:SF4">
    <property type="entry name" value="INTEGRAL MEMBRANE TRANSPORT PROTEIN"/>
    <property type="match status" value="1"/>
</dbReference>
<dbReference type="InterPro" id="IPR011701">
    <property type="entry name" value="MFS"/>
</dbReference>
<evidence type="ECO:0000313" key="7">
    <source>
        <dbReference type="EMBL" id="GAA4071898.1"/>
    </source>
</evidence>
<feature type="transmembrane region" description="Helical" evidence="5">
    <location>
        <begin position="110"/>
        <end position="133"/>
    </location>
</feature>
<feature type="transmembrane region" description="Helical" evidence="5">
    <location>
        <begin position="221"/>
        <end position="243"/>
    </location>
</feature>
<keyword evidence="3 5" id="KW-1133">Transmembrane helix</keyword>
<evidence type="ECO:0000313" key="8">
    <source>
        <dbReference type="Proteomes" id="UP001500683"/>
    </source>
</evidence>
<dbReference type="SUPFAM" id="SSF103473">
    <property type="entry name" value="MFS general substrate transporter"/>
    <property type="match status" value="1"/>
</dbReference>
<protein>
    <recommendedName>
        <fullName evidence="6">Major facilitator superfamily (MFS) profile domain-containing protein</fullName>
    </recommendedName>
</protein>
<dbReference type="RefSeq" id="WP_344946766.1">
    <property type="nucleotide sequence ID" value="NZ_BAAAZG010000017.1"/>
</dbReference>
<dbReference type="Gene3D" id="1.20.1250.20">
    <property type="entry name" value="MFS general substrate transporter like domains"/>
    <property type="match status" value="2"/>
</dbReference>
<dbReference type="InterPro" id="IPR036259">
    <property type="entry name" value="MFS_trans_sf"/>
</dbReference>
<evidence type="ECO:0000256" key="1">
    <source>
        <dbReference type="ARBA" id="ARBA00004651"/>
    </source>
</evidence>
<evidence type="ECO:0000256" key="2">
    <source>
        <dbReference type="ARBA" id="ARBA00022692"/>
    </source>
</evidence>
<organism evidence="7 8">
    <name type="scientific">Actinomadura miaoliensis</name>
    <dbReference type="NCBI Taxonomy" id="430685"/>
    <lineage>
        <taxon>Bacteria</taxon>
        <taxon>Bacillati</taxon>
        <taxon>Actinomycetota</taxon>
        <taxon>Actinomycetes</taxon>
        <taxon>Streptosporangiales</taxon>
        <taxon>Thermomonosporaceae</taxon>
        <taxon>Actinomadura</taxon>
    </lineage>
</organism>
<accession>A0ABP7VPQ9</accession>
<name>A0ABP7VPQ9_9ACTN</name>
<gene>
    <name evidence="7" type="ORF">GCM10022214_29810</name>
</gene>